<dbReference type="RefSeq" id="WP_014297020.1">
    <property type="nucleotide sequence ID" value="NC_016751.1"/>
</dbReference>
<dbReference type="AlphaFoldDB" id="H2J4K7"/>
<dbReference type="OrthoDB" id="47033at2"/>
<keyword evidence="1" id="KW-1133">Transmembrane helix</keyword>
<gene>
    <name evidence="2" type="ordered locus">Marpi_1559</name>
</gene>
<dbReference type="EMBL" id="CP003257">
    <property type="protein sequence ID" value="AEX85949.1"/>
    <property type="molecule type" value="Genomic_DNA"/>
</dbReference>
<proteinExistence type="predicted"/>
<sequence length="146" mass="17355">MKKGYILLESVISLMILSIISAIVLAISARTIVMYKEILYKDFKRLNAENSILSLFKLLKYDIKPETIEFKEYSLTKQMIFLNNEDKPVIIEKYGNDLSVVYINEAGQKTRDYLYRSVNMSDLNYQNKIMKFRFDNYELNIYSEEW</sequence>
<evidence type="ECO:0000256" key="1">
    <source>
        <dbReference type="SAM" id="Phobius"/>
    </source>
</evidence>
<reference evidence="2 3" key="1">
    <citation type="journal article" date="2012" name="J. Bacteriol.">
        <title>Complete Genome Sequence of the Thermophilic, Piezophilic, Heterotrophic Bacterium Marinitoga piezophila KA3.</title>
        <authorList>
            <person name="Lucas S."/>
            <person name="Han J."/>
            <person name="Lapidus A."/>
            <person name="Cheng J.F."/>
            <person name="Goodwin L.A."/>
            <person name="Pitluck S."/>
            <person name="Peters L."/>
            <person name="Mikhailova N."/>
            <person name="Teshima H."/>
            <person name="Detter J.C."/>
            <person name="Han C."/>
            <person name="Tapia R."/>
            <person name="Land M."/>
            <person name="Hauser L."/>
            <person name="Kyrpides N.C."/>
            <person name="Ivanova N."/>
            <person name="Pagani I."/>
            <person name="Vannier P."/>
            <person name="Oger P."/>
            <person name="Bartlett D.H."/>
            <person name="Noll K.M."/>
            <person name="Woyke T."/>
            <person name="Jebbar M."/>
        </authorList>
    </citation>
    <scope>NUCLEOTIDE SEQUENCE [LARGE SCALE GENOMIC DNA]</scope>
    <source>
        <strain evidence="3">DSM 14283 / JCM 11233 / KA3</strain>
    </source>
</reference>
<dbReference type="HOGENOM" id="CLU_1775210_0_0_0"/>
<accession>H2J4K7</accession>
<evidence type="ECO:0000313" key="3">
    <source>
        <dbReference type="Proteomes" id="UP000007161"/>
    </source>
</evidence>
<keyword evidence="1" id="KW-0472">Membrane</keyword>
<dbReference type="STRING" id="443254.Marpi_1559"/>
<keyword evidence="1" id="KW-0812">Transmembrane</keyword>
<keyword evidence="3" id="KW-1185">Reference proteome</keyword>
<evidence type="ECO:0000313" key="2">
    <source>
        <dbReference type="EMBL" id="AEX85949.1"/>
    </source>
</evidence>
<organism evidence="2 3">
    <name type="scientific">Marinitoga piezophila (strain DSM 14283 / JCM 11233 / KA3)</name>
    <dbReference type="NCBI Taxonomy" id="443254"/>
    <lineage>
        <taxon>Bacteria</taxon>
        <taxon>Thermotogati</taxon>
        <taxon>Thermotogota</taxon>
        <taxon>Thermotogae</taxon>
        <taxon>Petrotogales</taxon>
        <taxon>Petrotogaceae</taxon>
        <taxon>Marinitoga</taxon>
    </lineage>
</organism>
<reference evidence="3" key="2">
    <citation type="submission" date="2012-01" db="EMBL/GenBank/DDBJ databases">
        <title>Complete sequence of chromosome of Marinitoga piezophila KA3.</title>
        <authorList>
            <person name="Lucas S."/>
            <person name="Han J."/>
            <person name="Lapidus A."/>
            <person name="Cheng J.-F."/>
            <person name="Goodwin L."/>
            <person name="Pitluck S."/>
            <person name="Peters L."/>
            <person name="Mikhailova N."/>
            <person name="Teshima H."/>
            <person name="Detter J.C."/>
            <person name="Han C."/>
            <person name="Tapia R."/>
            <person name="Land M."/>
            <person name="Hauser L."/>
            <person name="Kyrpides N."/>
            <person name="Ivanova N."/>
            <person name="Pagani I."/>
            <person name="Jebbar M."/>
            <person name="Vannier P."/>
            <person name="Oger P."/>
            <person name="Cario A."/>
            <person name="Bartlett D."/>
            <person name="Noll K.M."/>
            <person name="Woyke T."/>
        </authorList>
    </citation>
    <scope>NUCLEOTIDE SEQUENCE [LARGE SCALE GENOMIC DNA]</scope>
    <source>
        <strain evidence="3">DSM 14283 / JCM 11233 / KA3</strain>
    </source>
</reference>
<feature type="transmembrane region" description="Helical" evidence="1">
    <location>
        <begin position="12"/>
        <end position="35"/>
    </location>
</feature>
<name>H2J4K7_MARPK</name>
<protein>
    <submittedName>
        <fullName evidence="2">Uncharacterized protein</fullName>
    </submittedName>
</protein>
<dbReference type="KEGG" id="mpz:Marpi_1559"/>
<dbReference type="Proteomes" id="UP000007161">
    <property type="component" value="Chromosome"/>
</dbReference>